<keyword evidence="2" id="KW-1185">Reference proteome</keyword>
<proteinExistence type="predicted"/>
<dbReference type="EMBL" id="JAPXFL010000007">
    <property type="protein sequence ID" value="KAK9503783.1"/>
    <property type="molecule type" value="Genomic_DNA"/>
</dbReference>
<comment type="caution">
    <text evidence="1">The sequence shown here is derived from an EMBL/GenBank/DDBJ whole genome shotgun (WGS) entry which is preliminary data.</text>
</comment>
<protein>
    <submittedName>
        <fullName evidence="1">Uncharacterized protein</fullName>
    </submittedName>
</protein>
<name>A0AAW1D148_9HEMI</name>
<sequence>MKKFRSDSSSTTSTDTMETIPLNTSFRPLIGYGSMFNYYHFLRRGSIPSNREFWKKKSSMESKKNSHQLAMLHLEVGSGQHHSSSSSAVPSVTITAPADQHGTRRFSFSGLNLRRLSITNLSKIVIFDVTAV</sequence>
<evidence type="ECO:0000313" key="2">
    <source>
        <dbReference type="Proteomes" id="UP001461498"/>
    </source>
</evidence>
<reference evidence="1 2" key="1">
    <citation type="submission" date="2022-12" db="EMBL/GenBank/DDBJ databases">
        <title>Chromosome-level genome assembly of true bugs.</title>
        <authorList>
            <person name="Ma L."/>
            <person name="Li H."/>
        </authorList>
    </citation>
    <scope>NUCLEOTIDE SEQUENCE [LARGE SCALE GENOMIC DNA]</scope>
    <source>
        <strain evidence="1">Lab_2022b</strain>
    </source>
</reference>
<evidence type="ECO:0000313" key="1">
    <source>
        <dbReference type="EMBL" id="KAK9503783.1"/>
    </source>
</evidence>
<dbReference type="AlphaFoldDB" id="A0AAW1D148"/>
<accession>A0AAW1D148</accession>
<organism evidence="1 2">
    <name type="scientific">Rhynocoris fuscipes</name>
    <dbReference type="NCBI Taxonomy" id="488301"/>
    <lineage>
        <taxon>Eukaryota</taxon>
        <taxon>Metazoa</taxon>
        <taxon>Ecdysozoa</taxon>
        <taxon>Arthropoda</taxon>
        <taxon>Hexapoda</taxon>
        <taxon>Insecta</taxon>
        <taxon>Pterygota</taxon>
        <taxon>Neoptera</taxon>
        <taxon>Paraneoptera</taxon>
        <taxon>Hemiptera</taxon>
        <taxon>Heteroptera</taxon>
        <taxon>Panheteroptera</taxon>
        <taxon>Cimicomorpha</taxon>
        <taxon>Reduviidae</taxon>
        <taxon>Harpactorinae</taxon>
        <taxon>Harpactorini</taxon>
        <taxon>Rhynocoris</taxon>
    </lineage>
</organism>
<gene>
    <name evidence="1" type="ORF">O3M35_010269</name>
</gene>
<dbReference type="Proteomes" id="UP001461498">
    <property type="component" value="Unassembled WGS sequence"/>
</dbReference>